<sequence>MEWYQPTVSNPSGASDSYSCIWPGIGGENGGVLVQAGTEADRHSYLPGQTDYFWYEVVTSNSSVQTRVNGVSVTAGDDVGAAVSYNQSAGTVSFTVVNFTAGTSANFSVATPHPSGTAEWIVERTEINGNLTFPYLANFGTARVIAAYYNIQGNGAARTPQQGGAQPITMYSQRAGSAVLSSPNPLGANNAPQFTVTWHSPGI</sequence>
<keyword evidence="2" id="KW-1185">Reference proteome</keyword>
<dbReference type="EMBL" id="JACCBJ010000001">
    <property type="protein sequence ID" value="NYD75137.1"/>
    <property type="molecule type" value="Genomic_DNA"/>
</dbReference>
<accession>A0A852T1V4</accession>
<dbReference type="Gene3D" id="2.60.120.700">
    <property type="entry name" value="Peptidase G1"/>
    <property type="match status" value="1"/>
</dbReference>
<dbReference type="SUPFAM" id="SSF49899">
    <property type="entry name" value="Concanavalin A-like lectins/glucanases"/>
    <property type="match status" value="1"/>
</dbReference>
<organism evidence="1 2">
    <name type="scientific">Leifsonia soli</name>
    <dbReference type="NCBI Taxonomy" id="582665"/>
    <lineage>
        <taxon>Bacteria</taxon>
        <taxon>Bacillati</taxon>
        <taxon>Actinomycetota</taxon>
        <taxon>Actinomycetes</taxon>
        <taxon>Micrococcales</taxon>
        <taxon>Microbacteriaceae</taxon>
        <taxon>Leifsonia</taxon>
    </lineage>
</organism>
<dbReference type="RefSeq" id="WP_179457157.1">
    <property type="nucleotide sequence ID" value="NZ_BAAAPX010000001.1"/>
</dbReference>
<dbReference type="InterPro" id="IPR013320">
    <property type="entry name" value="ConA-like_dom_sf"/>
</dbReference>
<evidence type="ECO:0000313" key="2">
    <source>
        <dbReference type="Proteomes" id="UP000589620"/>
    </source>
</evidence>
<proteinExistence type="predicted"/>
<protein>
    <submittedName>
        <fullName evidence="1">Uncharacterized protein</fullName>
    </submittedName>
</protein>
<evidence type="ECO:0000313" key="1">
    <source>
        <dbReference type="EMBL" id="NYD75137.1"/>
    </source>
</evidence>
<dbReference type="Proteomes" id="UP000589620">
    <property type="component" value="Unassembled WGS sequence"/>
</dbReference>
<comment type="caution">
    <text evidence="1">The sequence shown here is derived from an EMBL/GenBank/DDBJ whole genome shotgun (WGS) entry which is preliminary data.</text>
</comment>
<gene>
    <name evidence="1" type="ORF">BJ963_002656</name>
</gene>
<dbReference type="InterPro" id="IPR038656">
    <property type="entry name" value="Peptidase_G1_sf"/>
</dbReference>
<name>A0A852T1V4_9MICO</name>
<reference evidence="1 2" key="1">
    <citation type="submission" date="2020-07" db="EMBL/GenBank/DDBJ databases">
        <title>Sequencing the genomes of 1000 actinobacteria strains.</title>
        <authorList>
            <person name="Klenk H.-P."/>
        </authorList>
    </citation>
    <scope>NUCLEOTIDE SEQUENCE [LARGE SCALE GENOMIC DNA]</scope>
    <source>
        <strain evidence="1 2">DSM 23871</strain>
    </source>
</reference>
<dbReference type="AlphaFoldDB" id="A0A852T1V4"/>